<feature type="transmembrane region" description="Helical" evidence="2">
    <location>
        <begin position="154"/>
        <end position="177"/>
    </location>
</feature>
<organism evidence="3 4">
    <name type="scientific">Ampelomyces quisqualis</name>
    <name type="common">Powdery mildew agent</name>
    <dbReference type="NCBI Taxonomy" id="50730"/>
    <lineage>
        <taxon>Eukaryota</taxon>
        <taxon>Fungi</taxon>
        <taxon>Dikarya</taxon>
        <taxon>Ascomycota</taxon>
        <taxon>Pezizomycotina</taxon>
        <taxon>Dothideomycetes</taxon>
        <taxon>Pleosporomycetidae</taxon>
        <taxon>Pleosporales</taxon>
        <taxon>Pleosporineae</taxon>
        <taxon>Phaeosphaeriaceae</taxon>
        <taxon>Ampelomyces</taxon>
    </lineage>
</organism>
<dbReference type="AlphaFoldDB" id="A0A6A5QED0"/>
<gene>
    <name evidence="3" type="ORF">BDU57DRAFT_541559</name>
</gene>
<evidence type="ECO:0000256" key="1">
    <source>
        <dbReference type="SAM" id="MobiDB-lite"/>
    </source>
</evidence>
<dbReference type="EMBL" id="ML979139">
    <property type="protein sequence ID" value="KAF1912844.1"/>
    <property type="molecule type" value="Genomic_DNA"/>
</dbReference>
<feature type="region of interest" description="Disordered" evidence="1">
    <location>
        <begin position="1"/>
        <end position="58"/>
    </location>
</feature>
<dbReference type="Proteomes" id="UP000800096">
    <property type="component" value="Unassembled WGS sequence"/>
</dbReference>
<dbReference type="CDD" id="cd12087">
    <property type="entry name" value="TM_EGFR-like"/>
    <property type="match status" value="1"/>
</dbReference>
<evidence type="ECO:0000313" key="4">
    <source>
        <dbReference type="Proteomes" id="UP000800096"/>
    </source>
</evidence>
<protein>
    <submittedName>
        <fullName evidence="3">Uncharacterized protein</fullName>
    </submittedName>
</protein>
<feature type="compositionally biased region" description="Polar residues" evidence="1">
    <location>
        <begin position="34"/>
        <end position="53"/>
    </location>
</feature>
<accession>A0A6A5QED0</accession>
<keyword evidence="2" id="KW-1133">Transmembrane helix</keyword>
<keyword evidence="2" id="KW-0812">Transmembrane</keyword>
<reference evidence="3" key="1">
    <citation type="journal article" date="2020" name="Stud. Mycol.">
        <title>101 Dothideomycetes genomes: a test case for predicting lifestyles and emergence of pathogens.</title>
        <authorList>
            <person name="Haridas S."/>
            <person name="Albert R."/>
            <person name="Binder M."/>
            <person name="Bloem J."/>
            <person name="Labutti K."/>
            <person name="Salamov A."/>
            <person name="Andreopoulos B."/>
            <person name="Baker S."/>
            <person name="Barry K."/>
            <person name="Bills G."/>
            <person name="Bluhm B."/>
            <person name="Cannon C."/>
            <person name="Castanera R."/>
            <person name="Culley D."/>
            <person name="Daum C."/>
            <person name="Ezra D."/>
            <person name="Gonzalez J."/>
            <person name="Henrissat B."/>
            <person name="Kuo A."/>
            <person name="Liang C."/>
            <person name="Lipzen A."/>
            <person name="Lutzoni F."/>
            <person name="Magnuson J."/>
            <person name="Mondo S."/>
            <person name="Nolan M."/>
            <person name="Ohm R."/>
            <person name="Pangilinan J."/>
            <person name="Park H.-J."/>
            <person name="Ramirez L."/>
            <person name="Alfaro M."/>
            <person name="Sun H."/>
            <person name="Tritt A."/>
            <person name="Yoshinaga Y."/>
            <person name="Zwiers L.-H."/>
            <person name="Turgeon B."/>
            <person name="Goodwin S."/>
            <person name="Spatafora J."/>
            <person name="Crous P."/>
            <person name="Grigoriev I."/>
        </authorList>
    </citation>
    <scope>NUCLEOTIDE SEQUENCE</scope>
    <source>
        <strain evidence="3">HMLAC05119</strain>
    </source>
</reference>
<name>A0A6A5QED0_AMPQU</name>
<evidence type="ECO:0000256" key="2">
    <source>
        <dbReference type="SAM" id="Phobius"/>
    </source>
</evidence>
<feature type="compositionally biased region" description="Polar residues" evidence="1">
    <location>
        <begin position="14"/>
        <end position="23"/>
    </location>
</feature>
<keyword evidence="4" id="KW-1185">Reference proteome</keyword>
<keyword evidence="2" id="KW-0472">Membrane</keyword>
<proteinExistence type="predicted"/>
<feature type="compositionally biased region" description="Basic and acidic residues" evidence="1">
    <location>
        <begin position="185"/>
        <end position="194"/>
    </location>
</feature>
<sequence length="326" mass="34684">MSSPTLSGFDWPSPASTGPQVTESAVPEKPSATLKVSSTATVISQQEKTTSGSGAPPVSISVVLPPSASTMSSIIPGTDSFSLPQGPQNVRVQVTSIINVTPSVPTSDIIVPKSLVGEPRHTSDAGLVHTSTPGPTPETAVAFQTYKEESSNHMAIAGGIFGALAFILLVVLLIVFCRRKNRYDSKRSQAEKGKARSGNKPATQDVLNEALQRRQDRNRRTATFNAQASVLTPADMSEMMHQGNVMAAEYHAQHSSKSYQFVQRPIHAVSRQGSVRAYPIAATPSQRHSLSDASVSHMGRSFDIVDLENISPLSSPTGFIGNGRTH</sequence>
<evidence type="ECO:0000313" key="3">
    <source>
        <dbReference type="EMBL" id="KAF1912844.1"/>
    </source>
</evidence>
<feature type="region of interest" description="Disordered" evidence="1">
    <location>
        <begin position="185"/>
        <end position="204"/>
    </location>
</feature>